<dbReference type="Pfam" id="PF19044">
    <property type="entry name" value="P-loop_TraG"/>
    <property type="match status" value="1"/>
</dbReference>
<name>A0A2V2YSS4_9BACL</name>
<accession>A0A2V2YSS4</accession>
<dbReference type="InterPro" id="IPR051162">
    <property type="entry name" value="T4SS_component"/>
</dbReference>
<dbReference type="AlphaFoldDB" id="A0A2V2YSS4"/>
<dbReference type="PANTHER" id="PTHR30121:SF6">
    <property type="entry name" value="SLR6007 PROTEIN"/>
    <property type="match status" value="1"/>
</dbReference>
<feature type="domain" description="TraG P-loop" evidence="1">
    <location>
        <begin position="247"/>
        <end position="455"/>
    </location>
</feature>
<evidence type="ECO:0000259" key="1">
    <source>
        <dbReference type="Pfam" id="PF19044"/>
    </source>
</evidence>
<dbReference type="RefSeq" id="WP_110044701.1">
    <property type="nucleotide sequence ID" value="NZ_CP054613.1"/>
</dbReference>
<dbReference type="Gene3D" id="3.40.50.300">
    <property type="entry name" value="P-loop containing nucleotide triphosphate hydrolases"/>
    <property type="match status" value="2"/>
</dbReference>
<dbReference type="Proteomes" id="UP000246635">
    <property type="component" value="Unassembled WGS sequence"/>
</dbReference>
<evidence type="ECO:0000313" key="2">
    <source>
        <dbReference type="EMBL" id="PWW01209.1"/>
    </source>
</evidence>
<keyword evidence="3" id="KW-1185">Reference proteome</keyword>
<reference evidence="2 3" key="1">
    <citation type="submission" date="2018-05" db="EMBL/GenBank/DDBJ databases">
        <title>Genomic Encyclopedia of Type Strains, Phase III (KMG-III): the genomes of soil and plant-associated and newly described type strains.</title>
        <authorList>
            <person name="Whitman W."/>
        </authorList>
    </citation>
    <scope>NUCLEOTIDE SEQUENCE [LARGE SCALE GENOMIC DNA]</scope>
    <source>
        <strain evidence="2 3">CECT 5696</strain>
    </source>
</reference>
<gene>
    <name evidence="2" type="ORF">DFQ01_11099</name>
</gene>
<protein>
    <submittedName>
        <fullName evidence="2">Uncharacterized protein DUF87</fullName>
    </submittedName>
</protein>
<dbReference type="SUPFAM" id="SSF52540">
    <property type="entry name" value="P-loop containing nucleoside triphosphate hydrolases"/>
    <property type="match status" value="1"/>
</dbReference>
<sequence length="618" mass="69707">MSAVRRLIKGFKKNKKHTIVNPVAEGKDQKNGHLVRVLMIKDYPPIILAGYLDHLEAIVRTEGAELRKTIRYAGSDVKFSFGMKTKLARLNKSINAATVSDPARKEEVATRDTIIELRDSAYTGNRKLLEVWTFLTIAAPEAHQLDAAEIKLNSWFDNVSGELDTLVSEQQEALRQTSPVSDRDTSNGEFFRKKHYGRVTTDSAAARTYPMTRGSFSDDQGPYFGRRTEDGSFCFINLCDPNDSRAQNLTVFGKTGEGKSFFMKALVVSLLEEGVHVFVFDLDGEWRELCEEVGGVYIDHTADNGRYFEPLTIMPKLAEIDQDCIEYNRTRYTQALQNGIRTLSLLADGLTKGEVFEAGEAIKRVFASAGIDRENQATWDGPYAGPRPTIHAAFAAIQSEAEANADAKSLWDKIKIYSIGIYDNLFKHEEPLEFQRAPLVVYKVGSGRTGDNEQDESARQAQLKMSMAFDTVNANIVRLKYEGAHFSAVLVDEGQRQLQNSELKRAVFDWYTAIRKWNGMMILGSNTPAIMLDSAEGVGMWENTNIRVYFYLEQSAIRTLARSADMPEEIQDRIAQNAGSRRFILEYHKQYDELFMDVPEEESKLYATRGLKKMREAG</sequence>
<evidence type="ECO:0000313" key="3">
    <source>
        <dbReference type="Proteomes" id="UP000246635"/>
    </source>
</evidence>
<proteinExistence type="predicted"/>
<dbReference type="InterPro" id="IPR027417">
    <property type="entry name" value="P-loop_NTPase"/>
</dbReference>
<organism evidence="2 3">
    <name type="scientific">Paenibacillus cellulosilyticus</name>
    <dbReference type="NCBI Taxonomy" id="375489"/>
    <lineage>
        <taxon>Bacteria</taxon>
        <taxon>Bacillati</taxon>
        <taxon>Bacillota</taxon>
        <taxon>Bacilli</taxon>
        <taxon>Bacillales</taxon>
        <taxon>Paenibacillaceae</taxon>
        <taxon>Paenibacillus</taxon>
    </lineage>
</organism>
<dbReference type="InterPro" id="IPR043964">
    <property type="entry name" value="P-loop_TraG"/>
</dbReference>
<dbReference type="EMBL" id="QGTQ01000010">
    <property type="protein sequence ID" value="PWW01209.1"/>
    <property type="molecule type" value="Genomic_DNA"/>
</dbReference>
<dbReference type="OrthoDB" id="9804380at2"/>
<dbReference type="PANTHER" id="PTHR30121">
    <property type="entry name" value="UNCHARACTERIZED PROTEIN YJGR-RELATED"/>
    <property type="match status" value="1"/>
</dbReference>
<comment type="caution">
    <text evidence="2">The sequence shown here is derived from an EMBL/GenBank/DDBJ whole genome shotgun (WGS) entry which is preliminary data.</text>
</comment>